<dbReference type="GO" id="GO:0032958">
    <property type="term" value="P:inositol phosphate biosynthetic process"/>
    <property type="evidence" value="ECO:0007669"/>
    <property type="project" value="TreeGrafter"/>
</dbReference>
<dbReference type="RefSeq" id="XP_031787754.1">
    <property type="nucleotide sequence ID" value="XM_031931894.1"/>
</dbReference>
<evidence type="ECO:0000256" key="3">
    <source>
        <dbReference type="ARBA" id="ARBA00022679"/>
    </source>
</evidence>
<evidence type="ECO:0000256" key="6">
    <source>
        <dbReference type="ARBA" id="ARBA00022840"/>
    </source>
</evidence>
<evidence type="ECO:0000256" key="2">
    <source>
        <dbReference type="ARBA" id="ARBA00012023"/>
    </source>
</evidence>
<protein>
    <recommendedName>
        <fullName evidence="2 7">Inositol-pentakisphosphate 2-kinase</fullName>
        <ecNumber evidence="2 7">2.7.1.158</ecNumber>
    </recommendedName>
</protein>
<dbReference type="Pfam" id="PF06090">
    <property type="entry name" value="Ins_P5_2-kin"/>
    <property type="match status" value="1"/>
</dbReference>
<keyword evidence="4 7" id="KW-0547">Nucleotide-binding</keyword>
<dbReference type="GeneID" id="100679532"/>
<evidence type="ECO:0000256" key="1">
    <source>
        <dbReference type="ARBA" id="ARBA00007229"/>
    </source>
</evidence>
<evidence type="ECO:0000256" key="7">
    <source>
        <dbReference type="RuleBase" id="RU364126"/>
    </source>
</evidence>
<evidence type="ECO:0000313" key="8">
    <source>
        <dbReference type="EnsemblMetazoa" id="XP_031787754"/>
    </source>
</evidence>
<dbReference type="SMR" id="A0A7M7QKG4"/>
<keyword evidence="6 7" id="KW-0067">ATP-binding</keyword>
<dbReference type="EC" id="2.7.1.158" evidence="2 7"/>
<reference evidence="8" key="1">
    <citation type="submission" date="2021-01" db="UniProtKB">
        <authorList>
            <consortium name="EnsemblMetazoa"/>
        </authorList>
    </citation>
    <scope>IDENTIFICATION</scope>
</reference>
<comment type="domain">
    <text evidence="7">The EXKPK motif is conserved in inositol-pentakisphosphate 2-kinases of both family 1 and 2.</text>
</comment>
<dbReference type="Gene3D" id="3.30.200.110">
    <property type="entry name" value="Inositol-pentakisphosphate 2-kinase, N-lobe"/>
    <property type="match status" value="1"/>
</dbReference>
<dbReference type="InterPro" id="IPR009286">
    <property type="entry name" value="Ins_P5_2-kin"/>
</dbReference>
<dbReference type="EnsemblMetazoa" id="XM_031931894">
    <property type="protein sequence ID" value="XP_031787754"/>
    <property type="gene ID" value="LOC100679532"/>
</dbReference>
<accession>A0A7M7QKG4</accession>
<dbReference type="PANTHER" id="PTHR14456">
    <property type="entry name" value="INOSITOL POLYPHOSPHATE KINASE 1"/>
    <property type="match status" value="1"/>
</dbReference>
<dbReference type="PANTHER" id="PTHR14456:SF2">
    <property type="entry name" value="INOSITOL-PENTAKISPHOSPHATE 2-KINASE"/>
    <property type="match status" value="1"/>
</dbReference>
<keyword evidence="3 7" id="KW-0808">Transferase</keyword>
<evidence type="ECO:0000256" key="5">
    <source>
        <dbReference type="ARBA" id="ARBA00022777"/>
    </source>
</evidence>
<organism evidence="8 9">
    <name type="scientific">Nasonia vitripennis</name>
    <name type="common">Parasitic wasp</name>
    <dbReference type="NCBI Taxonomy" id="7425"/>
    <lineage>
        <taxon>Eukaryota</taxon>
        <taxon>Metazoa</taxon>
        <taxon>Ecdysozoa</taxon>
        <taxon>Arthropoda</taxon>
        <taxon>Hexapoda</taxon>
        <taxon>Insecta</taxon>
        <taxon>Pterygota</taxon>
        <taxon>Neoptera</taxon>
        <taxon>Endopterygota</taxon>
        <taxon>Hymenoptera</taxon>
        <taxon>Apocrita</taxon>
        <taxon>Proctotrupomorpha</taxon>
        <taxon>Chalcidoidea</taxon>
        <taxon>Pteromalidae</taxon>
        <taxon>Pteromalinae</taxon>
        <taxon>Nasonia</taxon>
    </lineage>
</organism>
<evidence type="ECO:0000313" key="9">
    <source>
        <dbReference type="Proteomes" id="UP000002358"/>
    </source>
</evidence>
<dbReference type="InterPro" id="IPR043001">
    <property type="entry name" value="IP5_2-K_N_lobe"/>
</dbReference>
<evidence type="ECO:0000256" key="4">
    <source>
        <dbReference type="ARBA" id="ARBA00022741"/>
    </source>
</evidence>
<dbReference type="GO" id="GO:0035299">
    <property type="term" value="F:inositol-1,3,4,5,6-pentakisphosphate 2-kinase activity"/>
    <property type="evidence" value="ECO:0007669"/>
    <property type="project" value="UniProtKB-EC"/>
</dbReference>
<proteinExistence type="inferred from homology"/>
<comment type="similarity">
    <text evidence="1">Belongs to the IPK1 type 2 family.</text>
</comment>
<comment type="function">
    <text evidence="7">Phosphorylates Ins(1,3,4,5,6)P5 at position 2 to form Ins(1,2,3,4,5,6)P6 (InsP6 or phytate).</text>
</comment>
<dbReference type="GO" id="GO:0005524">
    <property type="term" value="F:ATP binding"/>
    <property type="evidence" value="ECO:0007669"/>
    <property type="project" value="UniProtKB-KW"/>
</dbReference>
<dbReference type="Proteomes" id="UP000002358">
    <property type="component" value="Chromosome 5"/>
</dbReference>
<keyword evidence="5 7" id="KW-0418">Kinase</keyword>
<dbReference type="AlphaFoldDB" id="A0A7M7QKG4"/>
<dbReference type="GO" id="GO:0005634">
    <property type="term" value="C:nucleus"/>
    <property type="evidence" value="ECO:0007669"/>
    <property type="project" value="TreeGrafter"/>
</dbReference>
<dbReference type="KEGG" id="nvi:100679532"/>
<keyword evidence="9" id="KW-1185">Reference proteome</keyword>
<dbReference type="CTD" id="37360"/>
<comment type="catalytic activity">
    <reaction evidence="7">
        <text>1D-myo-inositol 1,3,4,5,6-pentakisphosphate + ATP = 1D-myo-inositol hexakisphosphate + ADP + H(+)</text>
        <dbReference type="Rhea" id="RHEA:20313"/>
        <dbReference type="ChEBI" id="CHEBI:15378"/>
        <dbReference type="ChEBI" id="CHEBI:30616"/>
        <dbReference type="ChEBI" id="CHEBI:57733"/>
        <dbReference type="ChEBI" id="CHEBI:58130"/>
        <dbReference type="ChEBI" id="CHEBI:456216"/>
        <dbReference type="EC" id="2.7.1.158"/>
    </reaction>
</comment>
<sequence>MILDAYCIPIKRAAMLVERKESSGSSSSDMSATPAASAASSTSDVSQYPVHSLPIEGCVYRGEGNANLVVALPSERKVIRLRKSACGAESSPEEEDCLRVRREVDFIRAVISGFLGCYVCEPEILHCDQAEIARLSEKIRLDRPESRRGKDVVGGYATKFPDYTFLPEHLSEFSSKPTFCVEIKPKQGFICKADRQFRKCPYCLTQYYKIHTGSTKAPSAYCPFDLFSGETERMNRALAALLHSPQNNFKIFKDGSVVYDEKVAGEESLRRIFKDWLSDEEEDPLEVFQELTRYALTRPFDVDNEERVVRAEDQIREIEFEALPPSRLEPELVQRAKKLLAKEEKECVLSGEKKSRPAKGSVLERILRMQRLHRIGADAVAWVYAKFSALLSDELIYADLVRTADASVYPEVHPEVVCVKNKQLSDGTVEDKISTSTSCEKNNNKQKSLADSRDFGKNVSIEECLAILKSYLLFCTAKDCSILMAFQEVDKELSSDINPAHRINTSKGRSFLVNVRVLDLDMKKLESVKKHRRRDNDVLKATINELEKKL</sequence>
<name>A0A7M7QKG4_NASVI</name>